<comment type="subcellular location">
    <subcellularLocation>
        <location evidence="1">Cell membrane</location>
        <topology evidence="1">Multi-pass membrane protein</topology>
    </subcellularLocation>
</comment>
<evidence type="ECO:0000256" key="7">
    <source>
        <dbReference type="SAM" id="MobiDB-lite"/>
    </source>
</evidence>
<dbReference type="InterPro" id="IPR050545">
    <property type="entry name" value="Mycobact_MmpL"/>
</dbReference>
<feature type="transmembrane region" description="Helical" evidence="8">
    <location>
        <begin position="231"/>
        <end position="254"/>
    </location>
</feature>
<feature type="transmembrane region" description="Helical" evidence="8">
    <location>
        <begin position="570"/>
        <end position="588"/>
    </location>
</feature>
<protein>
    <submittedName>
        <fullName evidence="10">RND superfamily putative drug exporter</fullName>
    </submittedName>
</protein>
<dbReference type="InterPro" id="IPR000731">
    <property type="entry name" value="SSD"/>
</dbReference>
<feature type="transmembrane region" description="Helical" evidence="8">
    <location>
        <begin position="377"/>
        <end position="396"/>
    </location>
</feature>
<evidence type="ECO:0000256" key="3">
    <source>
        <dbReference type="ARBA" id="ARBA00022475"/>
    </source>
</evidence>
<evidence type="ECO:0000313" key="10">
    <source>
        <dbReference type="EMBL" id="TCJ97679.1"/>
    </source>
</evidence>
<evidence type="ECO:0000256" key="5">
    <source>
        <dbReference type="ARBA" id="ARBA00022989"/>
    </source>
</evidence>
<evidence type="ECO:0000256" key="6">
    <source>
        <dbReference type="ARBA" id="ARBA00023136"/>
    </source>
</evidence>
<feature type="domain" description="SSD" evidence="9">
    <location>
        <begin position="200"/>
        <end position="332"/>
    </location>
</feature>
<feature type="transmembrane region" description="Helical" evidence="8">
    <location>
        <begin position="608"/>
        <end position="628"/>
    </location>
</feature>
<keyword evidence="3" id="KW-1003">Cell membrane</keyword>
<accession>A0A4R1FVA1</accession>
<dbReference type="SUPFAM" id="SSF82866">
    <property type="entry name" value="Multidrug efflux transporter AcrB transmembrane domain"/>
    <property type="match status" value="2"/>
</dbReference>
<dbReference type="Gene3D" id="1.20.1640.10">
    <property type="entry name" value="Multidrug efflux transporter AcrB transmembrane domain"/>
    <property type="match status" value="2"/>
</dbReference>
<dbReference type="Pfam" id="PF03176">
    <property type="entry name" value="MMPL"/>
    <property type="match status" value="2"/>
</dbReference>
<dbReference type="GO" id="GO:0005886">
    <property type="term" value="C:plasma membrane"/>
    <property type="evidence" value="ECO:0007669"/>
    <property type="project" value="UniProtKB-SubCell"/>
</dbReference>
<name>A0A4R1FVA1_9NOCA</name>
<evidence type="ECO:0000256" key="4">
    <source>
        <dbReference type="ARBA" id="ARBA00022692"/>
    </source>
</evidence>
<evidence type="ECO:0000256" key="2">
    <source>
        <dbReference type="ARBA" id="ARBA00010157"/>
    </source>
</evidence>
<evidence type="ECO:0000259" key="9">
    <source>
        <dbReference type="PROSITE" id="PS50156"/>
    </source>
</evidence>
<gene>
    <name evidence="10" type="ORF">DFR71_3726</name>
</gene>
<feature type="transmembrane region" description="Helical" evidence="8">
    <location>
        <begin position="309"/>
        <end position="333"/>
    </location>
</feature>
<feature type="transmembrane region" description="Helical" evidence="8">
    <location>
        <begin position="649"/>
        <end position="673"/>
    </location>
</feature>
<dbReference type="RefSeq" id="WP_067447120.1">
    <property type="nucleotide sequence ID" value="NZ_SMFR01000002.1"/>
</dbReference>
<feature type="transmembrane region" description="Helical" evidence="8">
    <location>
        <begin position="282"/>
        <end position="303"/>
    </location>
</feature>
<dbReference type="EMBL" id="SMFR01000002">
    <property type="protein sequence ID" value="TCJ97679.1"/>
    <property type="molecule type" value="Genomic_DNA"/>
</dbReference>
<evidence type="ECO:0000313" key="11">
    <source>
        <dbReference type="Proteomes" id="UP000294856"/>
    </source>
</evidence>
<dbReference type="InterPro" id="IPR004869">
    <property type="entry name" value="MMPL_dom"/>
</dbReference>
<comment type="caution">
    <text evidence="10">The sequence shown here is derived from an EMBL/GenBank/DDBJ whole genome shotgun (WGS) entry which is preliminary data.</text>
</comment>
<dbReference type="PANTHER" id="PTHR33406">
    <property type="entry name" value="MEMBRANE PROTEIN MJ1562-RELATED"/>
    <property type="match status" value="1"/>
</dbReference>
<keyword evidence="6 8" id="KW-0472">Membrane</keyword>
<dbReference type="OrthoDB" id="7051771at2"/>
<dbReference type="Proteomes" id="UP000294856">
    <property type="component" value="Unassembled WGS sequence"/>
</dbReference>
<keyword evidence="4 8" id="KW-0812">Transmembrane</keyword>
<feature type="transmembrane region" description="Helical" evidence="8">
    <location>
        <begin position="685"/>
        <end position="704"/>
    </location>
</feature>
<keyword evidence="5 8" id="KW-1133">Transmembrane helix</keyword>
<reference evidence="10 11" key="1">
    <citation type="submission" date="2019-03" db="EMBL/GenBank/DDBJ databases">
        <title>Genomic Encyclopedia of Type Strains, Phase IV (KMG-IV): sequencing the most valuable type-strain genomes for metagenomic binning, comparative biology and taxonomic classification.</title>
        <authorList>
            <person name="Goeker M."/>
        </authorList>
    </citation>
    <scope>NUCLEOTIDE SEQUENCE [LARGE SCALE GENOMIC DNA]</scope>
    <source>
        <strain evidence="10 11">DSM 44684</strain>
    </source>
</reference>
<feature type="transmembrane region" description="Helical" evidence="8">
    <location>
        <begin position="541"/>
        <end position="558"/>
    </location>
</feature>
<dbReference type="PROSITE" id="PS50156">
    <property type="entry name" value="SSD"/>
    <property type="match status" value="1"/>
</dbReference>
<dbReference type="AlphaFoldDB" id="A0A4R1FVA1"/>
<proteinExistence type="inferred from homology"/>
<dbReference type="STRING" id="1210063.GCA_001612665_01383"/>
<comment type="similarity">
    <text evidence="2">Belongs to the resistance-nodulation-cell division (RND) (TC 2.A.6) family. MmpL subfamily.</text>
</comment>
<evidence type="ECO:0000256" key="8">
    <source>
        <dbReference type="SAM" id="Phobius"/>
    </source>
</evidence>
<evidence type="ECO:0000256" key="1">
    <source>
        <dbReference type="ARBA" id="ARBA00004651"/>
    </source>
</evidence>
<keyword evidence="11" id="KW-1185">Reference proteome</keyword>
<feature type="region of interest" description="Disordered" evidence="7">
    <location>
        <begin position="730"/>
        <end position="754"/>
    </location>
</feature>
<organism evidence="10 11">
    <name type="scientific">Nocardia alba</name>
    <dbReference type="NCBI Taxonomy" id="225051"/>
    <lineage>
        <taxon>Bacteria</taxon>
        <taxon>Bacillati</taxon>
        <taxon>Actinomycetota</taxon>
        <taxon>Actinomycetes</taxon>
        <taxon>Mycobacteriales</taxon>
        <taxon>Nocardiaceae</taxon>
        <taxon>Nocardia</taxon>
    </lineage>
</organism>
<dbReference type="PANTHER" id="PTHR33406:SF11">
    <property type="entry name" value="MEMBRANE PROTEIN SCO6666-RELATED"/>
    <property type="match status" value="1"/>
</dbReference>
<sequence length="754" mass="80426">MFTRLAALVLRAPRVILIAALLFLVVAGGFGASVISQLPAGGYDPPNAESSRAERILTERFGAGGFSLVFAVTAPEGIDTPAARARAQSISDALTQSGYVNQVVSYWTSPAEEGAALAGTDRRSALVAGLVAGNDKDAMQRAHDLSEPLIGERDGVTVTAGGQAMSLYELNHQSQVDAVKMDMIAIPLTFLVMVWIFGSALAAAVPMAVSMFAIVGTLAWLRILFSFTDVAVFAVNIAQALGLALAIDYTLFIISRFREEKAAGSTPEQALIRTMNTAGRTVAYSALTVAVAMSVMLVFPMYFMRSLAFGALGAIAFCLVGALVVAPAAIIVLGDRLDRYDLRPPVRRLFRRPAVPVRTAAEDTAWYRIALFAMRRAVPVIIVVSGLLAVLSLPLLGAKFGYPDDRALPTSTQARQTGDVLRAQFSVDSQGRVPVVFPDAAPQASALTDYAQRLSMIDGVTSVQTPTGIIARGQVVSPRVVDAAAHADSAYLTVQTTEDPFSEAGRAQLAQLKAVAAPQDTLFGGLVQRDLDAVHGITDKLPLALTLLVVATFVLLFMMTGSVILPIKAIVMNVLSLTAAIGVMVWVFQDFHLDGLGTTPIGRTVVTMPILLGCMAFGLAMDYEVFVLSRVREEWARSGRTKADSDRAVALGLARSGRIVTAAATVMAIAFAAMMVSQVSFARGLGFGLTLAVLMDAFLVRVLLVPAFMRVMGRANWWAPKGLARWHERHQWTDDPTPDTASGRIDPTVERQSI</sequence>
<feature type="transmembrane region" description="Helical" evidence="8">
    <location>
        <begin position="183"/>
        <end position="201"/>
    </location>
</feature>